<reference evidence="11" key="2">
    <citation type="submission" date="2020-09" db="EMBL/GenBank/DDBJ databases">
        <authorList>
            <person name="Sun Q."/>
            <person name="Zhou Y."/>
        </authorList>
    </citation>
    <scope>NUCLEOTIDE SEQUENCE</scope>
    <source>
        <strain evidence="11">CGMCC 1.15367</strain>
    </source>
</reference>
<dbReference type="EMBL" id="BMIQ01000010">
    <property type="protein sequence ID" value="GGE21576.1"/>
    <property type="molecule type" value="Genomic_DNA"/>
</dbReference>
<evidence type="ECO:0000256" key="1">
    <source>
        <dbReference type="ARBA" id="ARBA00001164"/>
    </source>
</evidence>
<accession>A0A917A1Z2</accession>
<keyword evidence="6 9" id="KW-0822">Tryptophan biosynthesis</keyword>
<dbReference type="GO" id="GO:0004640">
    <property type="term" value="F:phosphoribosylanthranilate isomerase activity"/>
    <property type="evidence" value="ECO:0007669"/>
    <property type="project" value="UniProtKB-UniRule"/>
</dbReference>
<dbReference type="InterPro" id="IPR044643">
    <property type="entry name" value="TrpF_fam"/>
</dbReference>
<name>A0A917A1Z2_9HYPH</name>
<evidence type="ECO:0000256" key="5">
    <source>
        <dbReference type="ARBA" id="ARBA00022605"/>
    </source>
</evidence>
<evidence type="ECO:0000256" key="2">
    <source>
        <dbReference type="ARBA" id="ARBA00004664"/>
    </source>
</evidence>
<evidence type="ECO:0000313" key="11">
    <source>
        <dbReference type="EMBL" id="GGE21576.1"/>
    </source>
</evidence>
<dbReference type="Pfam" id="PF00697">
    <property type="entry name" value="PRAI"/>
    <property type="match status" value="1"/>
</dbReference>
<evidence type="ECO:0000313" key="12">
    <source>
        <dbReference type="Proteomes" id="UP000644699"/>
    </source>
</evidence>
<evidence type="ECO:0000256" key="3">
    <source>
        <dbReference type="ARBA" id="ARBA00012572"/>
    </source>
</evidence>
<dbReference type="Proteomes" id="UP000644699">
    <property type="component" value="Unassembled WGS sequence"/>
</dbReference>
<evidence type="ECO:0000256" key="4">
    <source>
        <dbReference type="ARBA" id="ARBA00022272"/>
    </source>
</evidence>
<protein>
    <recommendedName>
        <fullName evidence="4 9">N-(5'-phosphoribosyl)anthranilate isomerase</fullName>
        <shortName evidence="9">PRAI</shortName>
        <ecNumber evidence="3 9">5.3.1.24</ecNumber>
    </recommendedName>
</protein>
<dbReference type="InterPro" id="IPR001240">
    <property type="entry name" value="PRAI_dom"/>
</dbReference>
<dbReference type="EC" id="5.3.1.24" evidence="3 9"/>
<dbReference type="Gene3D" id="3.20.20.70">
    <property type="entry name" value="Aldolase class I"/>
    <property type="match status" value="1"/>
</dbReference>
<dbReference type="InterPro" id="IPR011060">
    <property type="entry name" value="RibuloseP-bd_barrel"/>
</dbReference>
<evidence type="ECO:0000256" key="9">
    <source>
        <dbReference type="HAMAP-Rule" id="MF_00135"/>
    </source>
</evidence>
<evidence type="ECO:0000256" key="6">
    <source>
        <dbReference type="ARBA" id="ARBA00022822"/>
    </source>
</evidence>
<comment type="caution">
    <text evidence="11">The sequence shown here is derived from an EMBL/GenBank/DDBJ whole genome shotgun (WGS) entry which is preliminary data.</text>
</comment>
<proteinExistence type="inferred from homology"/>
<feature type="domain" description="N-(5'phosphoribosyl) anthranilate isomerase (PRAI)" evidence="10">
    <location>
        <begin position="5"/>
        <end position="208"/>
    </location>
</feature>
<evidence type="ECO:0000256" key="8">
    <source>
        <dbReference type="ARBA" id="ARBA00023235"/>
    </source>
</evidence>
<dbReference type="GO" id="GO:0000162">
    <property type="term" value="P:L-tryptophan biosynthetic process"/>
    <property type="evidence" value="ECO:0007669"/>
    <property type="project" value="UniProtKB-UniRule"/>
</dbReference>
<comment type="catalytic activity">
    <reaction evidence="1 9">
        <text>N-(5-phospho-beta-D-ribosyl)anthranilate = 1-(2-carboxyphenylamino)-1-deoxy-D-ribulose 5-phosphate</text>
        <dbReference type="Rhea" id="RHEA:21540"/>
        <dbReference type="ChEBI" id="CHEBI:18277"/>
        <dbReference type="ChEBI" id="CHEBI:58613"/>
        <dbReference type="EC" id="5.3.1.24"/>
    </reaction>
</comment>
<evidence type="ECO:0000259" key="10">
    <source>
        <dbReference type="Pfam" id="PF00697"/>
    </source>
</evidence>
<evidence type="ECO:0000256" key="7">
    <source>
        <dbReference type="ARBA" id="ARBA00023141"/>
    </source>
</evidence>
<keyword evidence="7 9" id="KW-0057">Aromatic amino acid biosynthesis</keyword>
<dbReference type="PANTHER" id="PTHR42894">
    <property type="entry name" value="N-(5'-PHOSPHORIBOSYL)ANTHRANILATE ISOMERASE"/>
    <property type="match status" value="1"/>
</dbReference>
<sequence length="221" mass="22704">MALDIKICGLRTEAAVAAAAARGATHVGFIHFPRSPRHLSLDEMAALRPAIPAPVKLVVVLVDPDDALVEAVANRVRPDILQLHGKESPERVAAVKALSGLPVMKALSVGAAADLLAVPRYAGAADRILLDAKQPKGSDLPGGNGVAFDWDLLAGLDPAQPYILSGGLNPGNVAAVLARLEPAGIDLSSGVESAPGVKDLRLIHALFDAIGAASPIERTVS</sequence>
<gene>
    <name evidence="9 11" type="primary">trpF</name>
    <name evidence="11" type="ORF">GCM10011390_46140</name>
</gene>
<reference evidence="11" key="1">
    <citation type="journal article" date="2014" name="Int. J. Syst. Evol. Microbiol.">
        <title>Complete genome sequence of Corynebacterium casei LMG S-19264T (=DSM 44701T), isolated from a smear-ripened cheese.</title>
        <authorList>
            <consortium name="US DOE Joint Genome Institute (JGI-PGF)"/>
            <person name="Walter F."/>
            <person name="Albersmeier A."/>
            <person name="Kalinowski J."/>
            <person name="Ruckert C."/>
        </authorList>
    </citation>
    <scope>NUCLEOTIDE SEQUENCE</scope>
    <source>
        <strain evidence="11">CGMCC 1.15367</strain>
    </source>
</reference>
<dbReference type="NCBIfam" id="NF002295">
    <property type="entry name" value="PRK01222.1-1"/>
    <property type="match status" value="1"/>
</dbReference>
<dbReference type="HAMAP" id="MF_00135">
    <property type="entry name" value="PRAI"/>
    <property type="match status" value="1"/>
</dbReference>
<keyword evidence="5 9" id="KW-0028">Amino-acid biosynthesis</keyword>
<dbReference type="PANTHER" id="PTHR42894:SF1">
    <property type="entry name" value="N-(5'-PHOSPHORIBOSYL)ANTHRANILATE ISOMERASE"/>
    <property type="match status" value="1"/>
</dbReference>
<keyword evidence="8 9" id="KW-0413">Isomerase</keyword>
<keyword evidence="12" id="KW-1185">Reference proteome</keyword>
<organism evidence="11 12">
    <name type="scientific">Aureimonas endophytica</name>
    <dbReference type="NCBI Taxonomy" id="2027858"/>
    <lineage>
        <taxon>Bacteria</taxon>
        <taxon>Pseudomonadati</taxon>
        <taxon>Pseudomonadota</taxon>
        <taxon>Alphaproteobacteria</taxon>
        <taxon>Hyphomicrobiales</taxon>
        <taxon>Aurantimonadaceae</taxon>
        <taxon>Aureimonas</taxon>
    </lineage>
</organism>
<dbReference type="InterPro" id="IPR013785">
    <property type="entry name" value="Aldolase_TIM"/>
</dbReference>
<comment type="pathway">
    <text evidence="2 9">Amino-acid biosynthesis; L-tryptophan biosynthesis; L-tryptophan from chorismate: step 3/5.</text>
</comment>
<dbReference type="AlphaFoldDB" id="A0A917A1Z2"/>
<comment type="similarity">
    <text evidence="9">Belongs to the TrpF family.</text>
</comment>
<dbReference type="CDD" id="cd00405">
    <property type="entry name" value="PRAI"/>
    <property type="match status" value="1"/>
</dbReference>
<dbReference type="SUPFAM" id="SSF51366">
    <property type="entry name" value="Ribulose-phoshate binding barrel"/>
    <property type="match status" value="1"/>
</dbReference>
<dbReference type="RefSeq" id="WP_188912748.1">
    <property type="nucleotide sequence ID" value="NZ_BMIQ01000010.1"/>
</dbReference>